<organism evidence="7 8">
    <name type="scientific">Anaerocellum danielii</name>
    <dbReference type="NCBI Taxonomy" id="1387557"/>
    <lineage>
        <taxon>Bacteria</taxon>
        <taxon>Bacillati</taxon>
        <taxon>Bacillota</taxon>
        <taxon>Bacillota incertae sedis</taxon>
        <taxon>Caldicellulosiruptorales</taxon>
        <taxon>Caldicellulosiruptoraceae</taxon>
        <taxon>Anaerocellum</taxon>
    </lineage>
</organism>
<dbReference type="Pfam" id="PF04932">
    <property type="entry name" value="Wzy_C"/>
    <property type="match status" value="1"/>
</dbReference>
<feature type="transmembrane region" description="Helical" evidence="5">
    <location>
        <begin position="123"/>
        <end position="141"/>
    </location>
</feature>
<reference evidence="7 8" key="1">
    <citation type="submission" date="2023-12" db="EMBL/GenBank/DDBJ databases">
        <authorList>
            <person name="Manesh M.J.H."/>
            <person name="Bing R.G."/>
            <person name="Willard D.J."/>
            <person name="Kelly R.M."/>
        </authorList>
    </citation>
    <scope>NUCLEOTIDE SEQUENCE [LARGE SCALE GENOMIC DNA]</scope>
    <source>
        <strain evidence="7 8">DSM 8977</strain>
    </source>
</reference>
<protein>
    <submittedName>
        <fullName evidence="7">O-antigen ligase family protein</fullName>
    </submittedName>
</protein>
<evidence type="ECO:0000256" key="1">
    <source>
        <dbReference type="ARBA" id="ARBA00004141"/>
    </source>
</evidence>
<feature type="transmembrane region" description="Helical" evidence="5">
    <location>
        <begin position="376"/>
        <end position="395"/>
    </location>
</feature>
<feature type="transmembrane region" description="Helical" evidence="5">
    <location>
        <begin position="244"/>
        <end position="263"/>
    </location>
</feature>
<evidence type="ECO:0000256" key="5">
    <source>
        <dbReference type="SAM" id="Phobius"/>
    </source>
</evidence>
<proteinExistence type="predicted"/>
<accession>A0ABZ0U6K6</accession>
<evidence type="ECO:0000256" key="4">
    <source>
        <dbReference type="ARBA" id="ARBA00023136"/>
    </source>
</evidence>
<gene>
    <name evidence="7" type="ORF">SOJ16_001199</name>
</gene>
<evidence type="ECO:0000256" key="2">
    <source>
        <dbReference type="ARBA" id="ARBA00022692"/>
    </source>
</evidence>
<feature type="domain" description="O-antigen ligase-related" evidence="6">
    <location>
        <begin position="205"/>
        <end position="356"/>
    </location>
</feature>
<feature type="transmembrane region" description="Helical" evidence="5">
    <location>
        <begin position="299"/>
        <end position="319"/>
    </location>
</feature>
<keyword evidence="7" id="KW-0436">Ligase</keyword>
<feature type="transmembrane region" description="Helical" evidence="5">
    <location>
        <begin position="100"/>
        <end position="116"/>
    </location>
</feature>
<keyword evidence="2 5" id="KW-0812">Transmembrane</keyword>
<evidence type="ECO:0000313" key="8">
    <source>
        <dbReference type="Proteomes" id="UP001322744"/>
    </source>
</evidence>
<dbReference type="InterPro" id="IPR007016">
    <property type="entry name" value="O-antigen_ligase-rel_domated"/>
</dbReference>
<dbReference type="PANTHER" id="PTHR37422">
    <property type="entry name" value="TEICHURONIC ACID BIOSYNTHESIS PROTEIN TUAE"/>
    <property type="match status" value="1"/>
</dbReference>
<keyword evidence="3 5" id="KW-1133">Transmembrane helix</keyword>
<evidence type="ECO:0000313" key="7">
    <source>
        <dbReference type="EMBL" id="WPX09945.1"/>
    </source>
</evidence>
<evidence type="ECO:0000259" key="6">
    <source>
        <dbReference type="Pfam" id="PF04932"/>
    </source>
</evidence>
<feature type="transmembrane region" description="Helical" evidence="5">
    <location>
        <begin position="339"/>
        <end position="364"/>
    </location>
</feature>
<dbReference type="GO" id="GO:0016874">
    <property type="term" value="F:ligase activity"/>
    <property type="evidence" value="ECO:0007669"/>
    <property type="project" value="UniProtKB-KW"/>
</dbReference>
<feature type="transmembrane region" description="Helical" evidence="5">
    <location>
        <begin position="66"/>
        <end position="88"/>
    </location>
</feature>
<keyword evidence="8" id="KW-1185">Reference proteome</keyword>
<feature type="transmembrane region" description="Helical" evidence="5">
    <location>
        <begin position="173"/>
        <end position="189"/>
    </location>
</feature>
<dbReference type="InterPro" id="IPR051533">
    <property type="entry name" value="WaaL-like"/>
</dbReference>
<feature type="transmembrane region" description="Helical" evidence="5">
    <location>
        <begin position="12"/>
        <end position="33"/>
    </location>
</feature>
<name>A0ABZ0U6K6_9FIRM</name>
<comment type="subcellular location">
    <subcellularLocation>
        <location evidence="1">Membrane</location>
        <topology evidence="1">Multi-pass membrane protein</topology>
    </subcellularLocation>
</comment>
<feature type="transmembrane region" description="Helical" evidence="5">
    <location>
        <begin position="196"/>
        <end position="214"/>
    </location>
</feature>
<sequence>MENAFRFRLKQNVIPAILYFTFLSGFFGSTLAYPKLSYLFAYRIFLAFLFFLIFIDLMLNGIELRSFLNFSTFFLIGWCAYSLLSFLWAQDIKSAVRDQVFLTINIFVILIFMYYSRYLRWDVFENIILISFIIHLVVGYLEVVTDKHLWTSKVPLYNLHRTPSTFFANPNDFATYLVLYSPFILGLAINKSRNNFFKKWAAFLSAVLAIPLLILTTSRANYIGFLIALFVYFLLAGKDQKKNLLYYAAIFLVFLMFIIGFRLDFGAFNKGIEMIKIQLSSLVDFSQTYLSSNVRRKLLVVYGLSFLYDYLFFGVGSGNSRVLMEKVKQYTVNVELHNWFLDVLVCYGTVVFILYLVWIFYLLYNLFKIREKNSTLSLPAISLMSSISAFFISSISSSKMIEMRVMWFIFALSLFVLTKSKEEKGEYWA</sequence>
<feature type="transmembrane region" description="Helical" evidence="5">
    <location>
        <begin position="401"/>
        <end position="418"/>
    </location>
</feature>
<dbReference type="Proteomes" id="UP001322744">
    <property type="component" value="Chromosome"/>
</dbReference>
<dbReference type="PANTHER" id="PTHR37422:SF23">
    <property type="entry name" value="TEICHURONIC ACID BIOSYNTHESIS PROTEIN TUAE"/>
    <property type="match status" value="1"/>
</dbReference>
<dbReference type="EMBL" id="CP139957">
    <property type="protein sequence ID" value="WPX09945.1"/>
    <property type="molecule type" value="Genomic_DNA"/>
</dbReference>
<dbReference type="RefSeq" id="WP_045174718.1">
    <property type="nucleotide sequence ID" value="NZ_CP139957.1"/>
</dbReference>
<feature type="transmembrane region" description="Helical" evidence="5">
    <location>
        <begin position="39"/>
        <end position="59"/>
    </location>
</feature>
<evidence type="ECO:0000256" key="3">
    <source>
        <dbReference type="ARBA" id="ARBA00022989"/>
    </source>
</evidence>
<keyword evidence="4 5" id="KW-0472">Membrane</keyword>